<keyword evidence="1" id="KW-0812">Transmembrane</keyword>
<dbReference type="Proteomes" id="UP000654471">
    <property type="component" value="Unassembled WGS sequence"/>
</dbReference>
<organism evidence="2 3">
    <name type="scientific">Streptomyces albospinus</name>
    <dbReference type="NCBI Taxonomy" id="285515"/>
    <lineage>
        <taxon>Bacteria</taxon>
        <taxon>Bacillati</taxon>
        <taxon>Actinomycetota</taxon>
        <taxon>Actinomycetes</taxon>
        <taxon>Kitasatosporales</taxon>
        <taxon>Streptomycetaceae</taxon>
        <taxon>Streptomyces</taxon>
    </lineage>
</organism>
<feature type="transmembrane region" description="Helical" evidence="1">
    <location>
        <begin position="94"/>
        <end position="127"/>
    </location>
</feature>
<comment type="caution">
    <text evidence="2">The sequence shown here is derived from an EMBL/GenBank/DDBJ whole genome shotgun (WGS) entry which is preliminary data.</text>
</comment>
<gene>
    <name evidence="2" type="ORF">GCM10010211_67890</name>
</gene>
<keyword evidence="1" id="KW-1133">Transmembrane helix</keyword>
<reference evidence="3" key="1">
    <citation type="journal article" date="2019" name="Int. J. Syst. Evol. Microbiol.">
        <title>The Global Catalogue of Microorganisms (GCM) 10K type strain sequencing project: providing services to taxonomists for standard genome sequencing and annotation.</title>
        <authorList>
            <consortium name="The Broad Institute Genomics Platform"/>
            <consortium name="The Broad Institute Genome Sequencing Center for Infectious Disease"/>
            <person name="Wu L."/>
            <person name="Ma J."/>
        </authorList>
    </citation>
    <scope>NUCLEOTIDE SEQUENCE [LARGE SCALE GENOMIC DNA]</scope>
    <source>
        <strain evidence="3">JCM 3399</strain>
    </source>
</reference>
<evidence type="ECO:0000313" key="3">
    <source>
        <dbReference type="Proteomes" id="UP000654471"/>
    </source>
</evidence>
<keyword evidence="3" id="KW-1185">Reference proteome</keyword>
<evidence type="ECO:0000256" key="1">
    <source>
        <dbReference type="SAM" id="Phobius"/>
    </source>
</evidence>
<evidence type="ECO:0000313" key="2">
    <source>
        <dbReference type="EMBL" id="GGU91531.1"/>
    </source>
</evidence>
<dbReference type="Gene3D" id="1.20.1740.10">
    <property type="entry name" value="Amino acid/polyamine transporter I"/>
    <property type="match status" value="1"/>
</dbReference>
<accession>A0ABQ2VJU0</accession>
<keyword evidence="1" id="KW-0472">Membrane</keyword>
<name>A0ABQ2VJU0_9ACTN</name>
<protein>
    <submittedName>
        <fullName evidence="2">Uncharacterized protein</fullName>
    </submittedName>
</protein>
<dbReference type="EMBL" id="BMRP01000038">
    <property type="protein sequence ID" value="GGU91531.1"/>
    <property type="molecule type" value="Genomic_DNA"/>
</dbReference>
<sequence length="135" mass="13678">MPRHAEAAFGDGSGRARDRHLPHALSGVHPGFAVPHRAELAVGLVAAVPTAAMDVRGAIGFSCFAVLAYHAITNAPARTLTSDQGRPPCSVPVVGLAGCLVLAFALPVAAVVWGAAVPAVGTAAYGIRRALAARR</sequence>
<proteinExistence type="predicted"/>